<evidence type="ECO:0000259" key="4">
    <source>
        <dbReference type="Pfam" id="PF07729"/>
    </source>
</evidence>
<name>A0A2Z2PQD8_AGRTU</name>
<evidence type="ECO:0000313" key="5">
    <source>
        <dbReference type="EMBL" id="ASK43695.1"/>
    </source>
</evidence>
<reference evidence="5" key="1">
    <citation type="submission" date="2016-10" db="EMBL/GenBank/DDBJ databases">
        <title>Agrobacterium Ti plasmids: Classification based on T-DNA and Vir regions organization.</title>
        <authorList>
            <person name="Nabi N."/>
            <person name="Vial L."/>
            <person name="Ben Hafsa A."/>
            <person name="Chapulliot D."/>
            <person name="Berard A."/>
            <person name="Chauveau A."/>
            <person name="Le Paslier M.-C."/>
            <person name="Harzallah Skhiri F."/>
            <person name="Brunel D."/>
            <person name="Nesme X."/>
            <person name="Chaouachi M."/>
        </authorList>
    </citation>
    <scope>NUCLEOTIDE SEQUENCE</scope>
    <source>
        <strain evidence="5">CFBP1904</strain>
        <plasmid evidence="5">pTi_CFBP1904</plasmid>
    </source>
</reference>
<dbReference type="InterPro" id="IPR011711">
    <property type="entry name" value="GntR_C"/>
</dbReference>
<evidence type="ECO:0000256" key="1">
    <source>
        <dbReference type="ARBA" id="ARBA00023015"/>
    </source>
</evidence>
<protein>
    <recommendedName>
        <fullName evidence="4">GntR C-terminal domain-containing protein</fullName>
    </recommendedName>
</protein>
<dbReference type="EMBL" id="KY000042">
    <property type="protein sequence ID" value="ASK43695.1"/>
    <property type="molecule type" value="Genomic_DNA"/>
</dbReference>
<keyword evidence="3" id="KW-0804">Transcription</keyword>
<accession>A0A2Z2PQD8</accession>
<keyword evidence="2" id="KW-0238">DNA-binding</keyword>
<dbReference type="GO" id="GO:0003677">
    <property type="term" value="F:DNA binding"/>
    <property type="evidence" value="ECO:0007669"/>
    <property type="project" value="UniProtKB-KW"/>
</dbReference>
<evidence type="ECO:0000256" key="3">
    <source>
        <dbReference type="ARBA" id="ARBA00023163"/>
    </source>
</evidence>
<dbReference type="AlphaFoldDB" id="A0A2Z2PQD8"/>
<dbReference type="SUPFAM" id="SSF48008">
    <property type="entry name" value="GntR ligand-binding domain-like"/>
    <property type="match status" value="1"/>
</dbReference>
<proteinExistence type="predicted"/>
<sequence length="171" mass="19838">MIELSFHSNSNGEVSTREVREDLEIATAIMTYAIRRNLGGFRFSGLRVPWIIQDWEPGRQLPDVESFATEVATFQEHLHERIVALADNRKMVRTMWSLNESTRHFREYELRRPEAARDILDRTAALVNALFNRDEQLCCTILLQCAERRYKLLVVSPDTSNGENPREAAPY</sequence>
<dbReference type="Pfam" id="PF07729">
    <property type="entry name" value="FCD"/>
    <property type="match status" value="1"/>
</dbReference>
<dbReference type="InterPro" id="IPR008920">
    <property type="entry name" value="TF_FadR/GntR_C"/>
</dbReference>
<feature type="domain" description="GntR C-terminal" evidence="4">
    <location>
        <begin position="69"/>
        <end position="144"/>
    </location>
</feature>
<dbReference type="Gene3D" id="1.20.120.530">
    <property type="entry name" value="GntR ligand-binding domain-like"/>
    <property type="match status" value="1"/>
</dbReference>
<keyword evidence="1" id="KW-0805">Transcription regulation</keyword>
<geneLocation type="plasmid" evidence="5">
    <name>pTi_CFBP1904</name>
</geneLocation>
<organism evidence="5">
    <name type="scientific">Agrobacterium tumefaciens</name>
    <dbReference type="NCBI Taxonomy" id="358"/>
    <lineage>
        <taxon>Bacteria</taxon>
        <taxon>Pseudomonadati</taxon>
        <taxon>Pseudomonadota</taxon>
        <taxon>Alphaproteobacteria</taxon>
        <taxon>Hyphomicrobiales</taxon>
        <taxon>Rhizobiaceae</taxon>
        <taxon>Rhizobium/Agrobacterium group</taxon>
        <taxon>Agrobacterium</taxon>
        <taxon>Agrobacterium tumefaciens complex</taxon>
    </lineage>
</organism>
<keyword evidence="5" id="KW-0614">Plasmid</keyword>
<evidence type="ECO:0000256" key="2">
    <source>
        <dbReference type="ARBA" id="ARBA00023125"/>
    </source>
</evidence>